<evidence type="ECO:0000256" key="2">
    <source>
        <dbReference type="ARBA" id="ARBA00005893"/>
    </source>
</evidence>
<evidence type="ECO:0000256" key="7">
    <source>
        <dbReference type="PIRSR" id="PIRSR006118-2"/>
    </source>
</evidence>
<keyword evidence="5 8" id="KW-0378">Hydrolase</keyword>
<comment type="cofactor">
    <cofactor evidence="1 7">
        <name>Mg(2+)</name>
        <dbReference type="ChEBI" id="CHEBI:18420"/>
    </cofactor>
</comment>
<dbReference type="NCBIfam" id="TIGR01670">
    <property type="entry name" value="KdsC-phosphatas"/>
    <property type="match status" value="1"/>
</dbReference>
<dbReference type="EC" id="3.1.3.45" evidence="8"/>
<dbReference type="PANTHER" id="PTHR21485">
    <property type="entry name" value="HAD SUPERFAMILY MEMBERS CMAS AND KDSC"/>
    <property type="match status" value="1"/>
</dbReference>
<dbReference type="KEGG" id="thyd:TTHT_1029"/>
<dbReference type="SUPFAM" id="SSF56784">
    <property type="entry name" value="HAD-like"/>
    <property type="match status" value="1"/>
</dbReference>
<keyword evidence="4 7" id="KW-0479">Metal-binding</keyword>
<dbReference type="SFLD" id="SFLDS00003">
    <property type="entry name" value="Haloacid_Dehalogenase"/>
    <property type="match status" value="1"/>
</dbReference>
<dbReference type="InterPro" id="IPR023214">
    <property type="entry name" value="HAD_sf"/>
</dbReference>
<feature type="binding site" evidence="7">
    <location>
        <position position="112"/>
    </location>
    <ligand>
        <name>Mg(2+)</name>
        <dbReference type="ChEBI" id="CHEBI:18420"/>
    </ligand>
</feature>
<dbReference type="RefSeq" id="WP_201328924.1">
    <property type="nucleotide sequence ID" value="NZ_AP017470.1"/>
</dbReference>
<dbReference type="Gene3D" id="3.40.50.1000">
    <property type="entry name" value="HAD superfamily/HAD-like"/>
    <property type="match status" value="1"/>
</dbReference>
<evidence type="ECO:0000256" key="5">
    <source>
        <dbReference type="ARBA" id="ARBA00022801"/>
    </source>
</evidence>
<keyword evidence="6 7" id="KW-0460">Magnesium</keyword>
<dbReference type="FunFam" id="3.40.50.1000:FF:000029">
    <property type="entry name" value="3-deoxy-D-manno-octulosonate 8-phosphate phosphatase KdsC"/>
    <property type="match status" value="1"/>
</dbReference>
<dbReference type="GO" id="GO:0019143">
    <property type="term" value="F:3-deoxy-manno-octulosonate-8-phosphatase activity"/>
    <property type="evidence" value="ECO:0007669"/>
    <property type="project" value="UniProtKB-EC"/>
</dbReference>
<comment type="subunit">
    <text evidence="3">Homotetramer.</text>
</comment>
<evidence type="ECO:0000256" key="6">
    <source>
        <dbReference type="ARBA" id="ARBA00022842"/>
    </source>
</evidence>
<evidence type="ECO:0000256" key="1">
    <source>
        <dbReference type="ARBA" id="ARBA00001946"/>
    </source>
</evidence>
<dbReference type="SFLD" id="SFLDG01138">
    <property type="entry name" value="C1.6.2:_Deoxy-d-mannose-octulo"/>
    <property type="match status" value="1"/>
</dbReference>
<dbReference type="InterPro" id="IPR010023">
    <property type="entry name" value="KdsC_fam"/>
</dbReference>
<feature type="binding site" evidence="7">
    <location>
        <position position="20"/>
    </location>
    <ligand>
        <name>substrate</name>
    </ligand>
</feature>
<dbReference type="SFLD" id="SFLDG01136">
    <property type="entry name" value="C1.6:_Phosphoserine_Phosphatas"/>
    <property type="match status" value="1"/>
</dbReference>
<reference evidence="8 9" key="1">
    <citation type="journal article" date="2012" name="Extremophiles">
        <title>Thermotomaculum hydrothermale gen. nov., sp. nov., a novel heterotrophic thermophile within the phylum Acidobacteria from a deep-sea hydrothermal vent chimney in the Southern Okinawa Trough.</title>
        <authorList>
            <person name="Izumi H."/>
            <person name="Nunoura T."/>
            <person name="Miyazaki M."/>
            <person name="Mino S."/>
            <person name="Toki T."/>
            <person name="Takai K."/>
            <person name="Sako Y."/>
            <person name="Sawabe T."/>
            <person name="Nakagawa S."/>
        </authorList>
    </citation>
    <scope>NUCLEOTIDE SEQUENCE [LARGE SCALE GENOMIC DNA]</scope>
    <source>
        <strain evidence="8 9">AC55</strain>
    </source>
</reference>
<dbReference type="AlphaFoldDB" id="A0A7R6PF44"/>
<feature type="binding site" evidence="7">
    <location>
        <position position="18"/>
    </location>
    <ligand>
        <name>Mg(2+)</name>
        <dbReference type="ChEBI" id="CHEBI:18420"/>
    </ligand>
</feature>
<gene>
    <name evidence="8" type="primary">kdsC</name>
    <name evidence="8" type="ORF">TTHT_1029</name>
</gene>
<proteinExistence type="inferred from homology"/>
<keyword evidence="9" id="KW-1185">Reference proteome</keyword>
<dbReference type="InterPro" id="IPR036412">
    <property type="entry name" value="HAD-like_sf"/>
</dbReference>
<evidence type="ECO:0000256" key="3">
    <source>
        <dbReference type="ARBA" id="ARBA00011881"/>
    </source>
</evidence>
<dbReference type="GO" id="GO:0046872">
    <property type="term" value="F:metal ion binding"/>
    <property type="evidence" value="ECO:0007669"/>
    <property type="project" value="UniProtKB-KW"/>
</dbReference>
<sequence>MEDKVILKAKKVKAIFTDVDGVLTDGSMYYAEGMNEHFKVFSVYDGVGVKIANLCNIPVFFVSAKRSSLLHKRASELKVKECFDGIENKKETVLKVAEKYSFNLDEIAYIGDDLVDIQVLKIVGFPVAVKNAFDEVKKHAVYITERKGGEGALREVIEYIVKARGEWKTVLDYFGGF</sequence>
<accession>A0A7R6PF44</accession>
<dbReference type="Proteomes" id="UP000595564">
    <property type="component" value="Chromosome"/>
</dbReference>
<evidence type="ECO:0000256" key="4">
    <source>
        <dbReference type="ARBA" id="ARBA00022723"/>
    </source>
</evidence>
<evidence type="ECO:0000313" key="8">
    <source>
        <dbReference type="EMBL" id="BBB32569.1"/>
    </source>
</evidence>
<protein>
    <submittedName>
        <fullName evidence="8">3-deoxy-D-manno-octulosonate 8-phosphate phosphatase</fullName>
        <ecNumber evidence="8">3.1.3.45</ecNumber>
    </submittedName>
</protein>
<dbReference type="Pfam" id="PF08282">
    <property type="entry name" value="Hydrolase_3"/>
    <property type="match status" value="1"/>
</dbReference>
<dbReference type="PIRSF" id="PIRSF006118">
    <property type="entry name" value="KDO8-P_Ptase"/>
    <property type="match status" value="1"/>
</dbReference>
<dbReference type="InterPro" id="IPR050793">
    <property type="entry name" value="CMP-NeuNAc_synthase"/>
</dbReference>
<name>A0A7R6PF44_9BACT</name>
<comment type="similarity">
    <text evidence="2">Belongs to the KdsC family.</text>
</comment>
<evidence type="ECO:0000313" key="9">
    <source>
        <dbReference type="Proteomes" id="UP000595564"/>
    </source>
</evidence>
<dbReference type="GO" id="GO:0008781">
    <property type="term" value="F:N-acylneuraminate cytidylyltransferase activity"/>
    <property type="evidence" value="ECO:0007669"/>
    <property type="project" value="TreeGrafter"/>
</dbReference>
<dbReference type="EMBL" id="AP017470">
    <property type="protein sequence ID" value="BBB32569.1"/>
    <property type="molecule type" value="Genomic_DNA"/>
</dbReference>
<dbReference type="PANTHER" id="PTHR21485:SF3">
    <property type="entry name" value="N-ACYLNEURAMINATE CYTIDYLYLTRANSFERASE"/>
    <property type="match status" value="1"/>
</dbReference>
<organism evidence="8 9">
    <name type="scientific">Thermotomaculum hydrothermale</name>
    <dbReference type="NCBI Taxonomy" id="981385"/>
    <lineage>
        <taxon>Bacteria</taxon>
        <taxon>Pseudomonadati</taxon>
        <taxon>Acidobacteriota</taxon>
        <taxon>Holophagae</taxon>
        <taxon>Thermotomaculales</taxon>
        <taxon>Thermotomaculaceae</taxon>
        <taxon>Thermotomaculum</taxon>
    </lineage>
</organism>